<dbReference type="eggNOG" id="COG0132">
    <property type="taxonomic scope" value="Bacteria"/>
</dbReference>
<evidence type="ECO:0000256" key="1">
    <source>
        <dbReference type="ARBA" id="ARBA00022490"/>
    </source>
</evidence>
<keyword evidence="7 8" id="KW-0460">Magnesium</keyword>
<keyword evidence="6 8" id="KW-0067">ATP-binding</keyword>
<dbReference type="CDD" id="cd03109">
    <property type="entry name" value="DTBS"/>
    <property type="match status" value="1"/>
</dbReference>
<evidence type="ECO:0000256" key="8">
    <source>
        <dbReference type="HAMAP-Rule" id="MF_00336"/>
    </source>
</evidence>
<dbReference type="KEGG" id="tol:TOL_0778"/>
<dbReference type="Pfam" id="PF13500">
    <property type="entry name" value="AAA_26"/>
    <property type="match status" value="1"/>
</dbReference>
<comment type="catalytic activity">
    <reaction evidence="8">
        <text>(7R,8S)-7,8-diammoniononanoate + CO2 + ATP = (4R,5S)-dethiobiotin + ADP + phosphate + 3 H(+)</text>
        <dbReference type="Rhea" id="RHEA:15805"/>
        <dbReference type="ChEBI" id="CHEBI:15378"/>
        <dbReference type="ChEBI" id="CHEBI:16526"/>
        <dbReference type="ChEBI" id="CHEBI:30616"/>
        <dbReference type="ChEBI" id="CHEBI:43474"/>
        <dbReference type="ChEBI" id="CHEBI:149469"/>
        <dbReference type="ChEBI" id="CHEBI:149473"/>
        <dbReference type="ChEBI" id="CHEBI:456216"/>
        <dbReference type="EC" id="6.3.3.3"/>
    </reaction>
</comment>
<reference evidence="9 10" key="1">
    <citation type="journal article" date="2013" name="Genome Announc.">
        <title>Genome Sequence of Thalassolituus oleivorans MIL-1 (DSM 14913T).</title>
        <authorList>
            <person name="Golyshin P.N."/>
            <person name="Werner J."/>
            <person name="Chernikova T.N."/>
            <person name="Tran H."/>
            <person name="Ferrer M."/>
            <person name="Yakimov M.M."/>
            <person name="Teeling H."/>
            <person name="Golyshina O.V."/>
        </authorList>
    </citation>
    <scope>NUCLEOTIDE SEQUENCE [LARGE SCALE GENOMIC DNA]</scope>
    <source>
        <strain evidence="9 10">MIL-1</strain>
    </source>
</reference>
<proteinExistence type="inferred from homology"/>
<comment type="similarity">
    <text evidence="8">Belongs to the dethiobiotin synthetase family.</text>
</comment>
<dbReference type="HOGENOM" id="CLU_072551_0_0_6"/>
<dbReference type="EC" id="6.3.3.3" evidence="8"/>
<dbReference type="GO" id="GO:0042803">
    <property type="term" value="F:protein homodimerization activity"/>
    <property type="evidence" value="ECO:0007669"/>
    <property type="project" value="UniProtKB-ARBA"/>
</dbReference>
<feature type="active site" evidence="8">
    <location>
        <position position="37"/>
    </location>
</feature>
<dbReference type="SUPFAM" id="SSF52540">
    <property type="entry name" value="P-loop containing nucleoside triphosphate hydrolases"/>
    <property type="match status" value="1"/>
</dbReference>
<evidence type="ECO:0000256" key="6">
    <source>
        <dbReference type="ARBA" id="ARBA00022840"/>
    </source>
</evidence>
<evidence type="ECO:0000256" key="4">
    <source>
        <dbReference type="ARBA" id="ARBA00022741"/>
    </source>
</evidence>
<evidence type="ECO:0000256" key="2">
    <source>
        <dbReference type="ARBA" id="ARBA00022598"/>
    </source>
</evidence>
<comment type="caution">
    <text evidence="8">Lacks conserved residue(s) required for the propagation of feature annotation.</text>
</comment>
<name>M5DP63_9GAMM</name>
<evidence type="ECO:0000256" key="7">
    <source>
        <dbReference type="ARBA" id="ARBA00022842"/>
    </source>
</evidence>
<dbReference type="FunFam" id="3.40.50.300:FF:000292">
    <property type="entry name" value="ATP-dependent dethiobiotin synthetase BioD"/>
    <property type="match status" value="1"/>
</dbReference>
<dbReference type="Gene3D" id="3.40.50.300">
    <property type="entry name" value="P-loop containing nucleotide triphosphate hydrolases"/>
    <property type="match status" value="1"/>
</dbReference>
<dbReference type="GO" id="GO:0009102">
    <property type="term" value="P:biotin biosynthetic process"/>
    <property type="evidence" value="ECO:0007669"/>
    <property type="project" value="UniProtKB-UniRule"/>
</dbReference>
<organism evidence="9 10">
    <name type="scientific">Thalassolituus oleivorans MIL-1</name>
    <dbReference type="NCBI Taxonomy" id="1298593"/>
    <lineage>
        <taxon>Bacteria</taxon>
        <taxon>Pseudomonadati</taxon>
        <taxon>Pseudomonadota</taxon>
        <taxon>Gammaproteobacteria</taxon>
        <taxon>Oceanospirillales</taxon>
        <taxon>Oceanospirillaceae</taxon>
        <taxon>Thalassolituus</taxon>
    </lineage>
</organism>
<dbReference type="AlphaFoldDB" id="M5DP63"/>
<feature type="binding site" evidence="8">
    <location>
        <begin position="116"/>
        <end position="119"/>
    </location>
    <ligand>
        <name>ATP</name>
        <dbReference type="ChEBI" id="CHEBI:30616"/>
    </ligand>
</feature>
<feature type="binding site" evidence="8">
    <location>
        <begin position="176"/>
        <end position="177"/>
    </location>
    <ligand>
        <name>ATP</name>
        <dbReference type="ChEBI" id="CHEBI:30616"/>
    </ligand>
</feature>
<dbReference type="RefSeq" id="WP_015485953.1">
    <property type="nucleotide sequence ID" value="NC_020888.1"/>
</dbReference>
<dbReference type="GO" id="GO:0000287">
    <property type="term" value="F:magnesium ion binding"/>
    <property type="evidence" value="ECO:0007669"/>
    <property type="project" value="UniProtKB-UniRule"/>
</dbReference>
<evidence type="ECO:0000256" key="3">
    <source>
        <dbReference type="ARBA" id="ARBA00022723"/>
    </source>
</evidence>
<dbReference type="PANTHER" id="PTHR43210">
    <property type="entry name" value="DETHIOBIOTIN SYNTHETASE"/>
    <property type="match status" value="1"/>
</dbReference>
<feature type="binding site" evidence="8">
    <location>
        <position position="16"/>
    </location>
    <ligand>
        <name>Mg(2+)</name>
        <dbReference type="ChEBI" id="CHEBI:18420"/>
    </ligand>
</feature>
<comment type="function">
    <text evidence="8">Catalyzes a mechanistically unusual reaction, the ATP-dependent insertion of CO2 between the N7 and N8 nitrogen atoms of 7,8-diaminopelargonic acid (DAPA, also called 7,8-diammoniononanoate) to form a ureido ring.</text>
</comment>
<accession>M5DP63</accession>
<dbReference type="GO" id="GO:0004141">
    <property type="term" value="F:dethiobiotin synthase activity"/>
    <property type="evidence" value="ECO:0007669"/>
    <property type="project" value="UniProtKB-UniRule"/>
</dbReference>
<keyword evidence="3 8" id="KW-0479">Metal-binding</keyword>
<dbReference type="STRING" id="187493.CN03_14205"/>
<dbReference type="EMBL" id="HF680312">
    <property type="protein sequence ID" value="CCU71216.1"/>
    <property type="molecule type" value="Genomic_DNA"/>
</dbReference>
<keyword evidence="1 8" id="KW-0963">Cytoplasm</keyword>
<keyword evidence="5 8" id="KW-0093">Biotin biosynthesis</keyword>
<dbReference type="UniPathway" id="UPA00078">
    <property type="reaction ID" value="UER00161"/>
</dbReference>
<feature type="binding site" evidence="8">
    <location>
        <position position="54"/>
    </location>
    <ligand>
        <name>ATP</name>
        <dbReference type="ChEBI" id="CHEBI:30616"/>
    </ligand>
</feature>
<protein>
    <recommendedName>
        <fullName evidence="8">ATP-dependent dethiobiotin synthetase BioD</fullName>
        <ecNumber evidence="8">6.3.3.3</ecNumber>
    </recommendedName>
    <alternativeName>
        <fullName evidence="8">DTB synthetase</fullName>
        <shortName evidence="8">DTBS</shortName>
    </alternativeName>
    <alternativeName>
        <fullName evidence="8">Dethiobiotin synthase</fullName>
    </alternativeName>
</protein>
<dbReference type="HAMAP" id="MF_00336">
    <property type="entry name" value="BioD"/>
    <property type="match status" value="1"/>
</dbReference>
<evidence type="ECO:0000313" key="10">
    <source>
        <dbReference type="Proteomes" id="UP000011866"/>
    </source>
</evidence>
<dbReference type="NCBIfam" id="TIGR00347">
    <property type="entry name" value="bioD"/>
    <property type="match status" value="1"/>
</dbReference>
<evidence type="ECO:0000256" key="5">
    <source>
        <dbReference type="ARBA" id="ARBA00022756"/>
    </source>
</evidence>
<evidence type="ECO:0000313" key="9">
    <source>
        <dbReference type="EMBL" id="CCU71216.1"/>
    </source>
</evidence>
<dbReference type="GO" id="GO:0005524">
    <property type="term" value="F:ATP binding"/>
    <property type="evidence" value="ECO:0007669"/>
    <property type="project" value="UniProtKB-UniRule"/>
</dbReference>
<comment type="subunit">
    <text evidence="8">Homodimer.</text>
</comment>
<gene>
    <name evidence="8" type="primary">bioD</name>
    <name evidence="9" type="ORF">TOL_0778</name>
</gene>
<comment type="cofactor">
    <cofactor evidence="8">
        <name>Mg(2+)</name>
        <dbReference type="ChEBI" id="CHEBI:18420"/>
    </cofactor>
</comment>
<keyword evidence="10" id="KW-1185">Reference proteome</keyword>
<feature type="binding site" evidence="8">
    <location>
        <begin position="12"/>
        <end position="17"/>
    </location>
    <ligand>
        <name>ATP</name>
        <dbReference type="ChEBI" id="CHEBI:30616"/>
    </ligand>
</feature>
<comment type="pathway">
    <text evidence="8">Cofactor biosynthesis; biotin biosynthesis; biotin from 7,8-diaminononanoate: step 1/2.</text>
</comment>
<keyword evidence="4 8" id="KW-0547">Nucleotide-binding</keyword>
<feature type="binding site" evidence="8">
    <location>
        <position position="54"/>
    </location>
    <ligand>
        <name>Mg(2+)</name>
        <dbReference type="ChEBI" id="CHEBI:18420"/>
    </ligand>
</feature>
<feature type="binding site" evidence="8">
    <location>
        <position position="116"/>
    </location>
    <ligand>
        <name>Mg(2+)</name>
        <dbReference type="ChEBI" id="CHEBI:18420"/>
    </ligand>
</feature>
<dbReference type="PANTHER" id="PTHR43210:SF5">
    <property type="entry name" value="DETHIOBIOTIN SYNTHETASE"/>
    <property type="match status" value="1"/>
</dbReference>
<dbReference type="Proteomes" id="UP000011866">
    <property type="component" value="Chromosome"/>
</dbReference>
<dbReference type="GeneID" id="79175736"/>
<dbReference type="InterPro" id="IPR027417">
    <property type="entry name" value="P-loop_NTPase"/>
</dbReference>
<keyword evidence="2 8" id="KW-0436">Ligase</keyword>
<dbReference type="InterPro" id="IPR004472">
    <property type="entry name" value="DTB_synth_BioD"/>
</dbReference>
<dbReference type="GO" id="GO:0005829">
    <property type="term" value="C:cytosol"/>
    <property type="evidence" value="ECO:0007669"/>
    <property type="project" value="TreeGrafter"/>
</dbReference>
<comment type="subcellular location">
    <subcellularLocation>
        <location evidence="8">Cytoplasm</location>
    </subcellularLocation>
</comment>
<sequence length="237" mass="25644">MQRYFLTGTDTDAGKTLISSALLLNARQLGFSTFGLKPVAAGCEYMNGEWQNSDARLLRQYSTTTATYPVHNPIALEAAIAPHIAAQREGIALSVSSLFTACQPALEIEADRQIIEGAGGWLVPLNDTETLADFACALKLPVILVVGMRLGCINHAQLSAQAIQASGLPLAGWVANCLHADMDAQQDNLDYLTQWFQRQNVEHLGTVPRFSGIDTSREEELSAVAAHLHWPTIDVTA</sequence>
<dbReference type="PIRSF" id="PIRSF006755">
    <property type="entry name" value="DTB_synth"/>
    <property type="match status" value="1"/>
</dbReference>
<dbReference type="PATRIC" id="fig|1298593.3.peg.750"/>